<accession>A0A849HJR2</accession>
<reference evidence="3 4" key="1">
    <citation type="submission" date="2020-04" db="EMBL/GenBank/DDBJ databases">
        <title>Knoellia sp. isolate from air conditioner.</title>
        <authorList>
            <person name="Chea S."/>
            <person name="Kim D.-U."/>
        </authorList>
    </citation>
    <scope>NUCLEOTIDE SEQUENCE [LARGE SCALE GENOMIC DNA]</scope>
    <source>
        <strain evidence="3 4">DB2414S</strain>
    </source>
</reference>
<evidence type="ECO:0000313" key="3">
    <source>
        <dbReference type="EMBL" id="NNM47668.1"/>
    </source>
</evidence>
<comment type="caution">
    <text evidence="3">The sequence shown here is derived from an EMBL/GenBank/DDBJ whole genome shotgun (WGS) entry which is preliminary data.</text>
</comment>
<evidence type="ECO:0000256" key="1">
    <source>
        <dbReference type="ARBA" id="ARBA00022603"/>
    </source>
</evidence>
<evidence type="ECO:0008006" key="5">
    <source>
        <dbReference type="Google" id="ProtNLM"/>
    </source>
</evidence>
<organism evidence="3 4">
    <name type="scientific">Knoellia koreensis</name>
    <dbReference type="NCBI Taxonomy" id="2730921"/>
    <lineage>
        <taxon>Bacteria</taxon>
        <taxon>Bacillati</taxon>
        <taxon>Actinomycetota</taxon>
        <taxon>Actinomycetes</taxon>
        <taxon>Micrococcales</taxon>
        <taxon>Intrasporangiaceae</taxon>
        <taxon>Knoellia</taxon>
    </lineage>
</organism>
<dbReference type="PANTHER" id="PTHR12049">
    <property type="entry name" value="PROTEIN ARGININE METHYLTRANSFERASE NDUFAF7, MITOCHONDRIAL"/>
    <property type="match status" value="1"/>
</dbReference>
<evidence type="ECO:0000256" key="2">
    <source>
        <dbReference type="ARBA" id="ARBA00022679"/>
    </source>
</evidence>
<dbReference type="GO" id="GO:0035243">
    <property type="term" value="F:protein-arginine omega-N symmetric methyltransferase activity"/>
    <property type="evidence" value="ECO:0007669"/>
    <property type="project" value="TreeGrafter"/>
</dbReference>
<dbReference type="Proteomes" id="UP000588586">
    <property type="component" value="Unassembled WGS sequence"/>
</dbReference>
<dbReference type="Pfam" id="PF02636">
    <property type="entry name" value="Methyltransf_28"/>
    <property type="match status" value="1"/>
</dbReference>
<gene>
    <name evidence="3" type="ORF">HJG52_16880</name>
</gene>
<keyword evidence="4" id="KW-1185">Reference proteome</keyword>
<keyword evidence="1" id="KW-0489">Methyltransferase</keyword>
<dbReference type="InterPro" id="IPR003788">
    <property type="entry name" value="NDUFAF7"/>
</dbReference>
<dbReference type="SUPFAM" id="SSF53335">
    <property type="entry name" value="S-adenosyl-L-methionine-dependent methyltransferases"/>
    <property type="match status" value="1"/>
</dbReference>
<protein>
    <recommendedName>
        <fullName evidence="5">SAM-dependent methyltransferase</fullName>
    </recommendedName>
</protein>
<dbReference type="PANTHER" id="PTHR12049:SF7">
    <property type="entry name" value="PROTEIN ARGININE METHYLTRANSFERASE NDUFAF7, MITOCHONDRIAL"/>
    <property type="match status" value="1"/>
</dbReference>
<sequence>MYGDDGFYRSPTGPAGHFTTATHGPTGRVLAEALLRLATENGLTHVVDVGAGRGELLTHLYAAQRASGGGSPTVALTGVDVVARPDGLPDDVRWLHSPGGAALPDGLNGLTDALVVAHEWLDVVPCTIAEVDDDGSLRERLVDPTTGTEAWGDPVRGDELTWAEKHWPTTQAETRVEIGLARDLAWLDLLSRIDNGLALAIDYGHTAAMRPPLGSLTAYRDGHQVAPVPDGSSDITAHVAMDSLEHDDVVDQRTALRRLGIQTRTPPVTLARTDPAAYLSALEQASAATALTAEGGFGDFLWAFSRRG</sequence>
<dbReference type="InterPro" id="IPR029063">
    <property type="entry name" value="SAM-dependent_MTases_sf"/>
</dbReference>
<keyword evidence="2" id="KW-0808">Transferase</keyword>
<name>A0A849HJR2_9MICO</name>
<dbReference type="InterPro" id="IPR038375">
    <property type="entry name" value="NDUFAF7_sf"/>
</dbReference>
<evidence type="ECO:0000313" key="4">
    <source>
        <dbReference type="Proteomes" id="UP000588586"/>
    </source>
</evidence>
<dbReference type="AlphaFoldDB" id="A0A849HJR2"/>
<dbReference type="GO" id="GO:0032259">
    <property type="term" value="P:methylation"/>
    <property type="evidence" value="ECO:0007669"/>
    <property type="project" value="UniProtKB-KW"/>
</dbReference>
<dbReference type="EMBL" id="JABEPQ010000004">
    <property type="protein sequence ID" value="NNM47668.1"/>
    <property type="molecule type" value="Genomic_DNA"/>
</dbReference>
<proteinExistence type="predicted"/>
<dbReference type="Gene3D" id="3.40.50.12710">
    <property type="match status" value="1"/>
</dbReference>